<dbReference type="Gene3D" id="2.30.29.30">
    <property type="entry name" value="Pleckstrin-homology domain (PH domain)/Phosphotyrosine-binding domain (PTB)"/>
    <property type="match status" value="1"/>
</dbReference>
<dbReference type="InterPro" id="IPR010569">
    <property type="entry name" value="Myotubularin-like_Pase_dom"/>
</dbReference>
<gene>
    <name evidence="3" type="ORF">L9F63_016644</name>
</gene>
<dbReference type="AlphaFoldDB" id="A0AAD8A0E3"/>
<evidence type="ECO:0000256" key="1">
    <source>
        <dbReference type="ARBA" id="ARBA00007471"/>
    </source>
</evidence>
<dbReference type="PANTHER" id="PTHR10807:SF73">
    <property type="entry name" value="LD06050P"/>
    <property type="match status" value="1"/>
</dbReference>
<dbReference type="Proteomes" id="UP001233999">
    <property type="component" value="Unassembled WGS sequence"/>
</dbReference>
<comment type="caution">
    <text evidence="3">The sequence shown here is derived from an EMBL/GenBank/DDBJ whole genome shotgun (WGS) entry which is preliminary data.</text>
</comment>
<dbReference type="CDD" id="cd13211">
    <property type="entry name" value="PH-GRAM_MTMR9"/>
    <property type="match status" value="1"/>
</dbReference>
<dbReference type="SUPFAM" id="SSF50729">
    <property type="entry name" value="PH domain-like"/>
    <property type="match status" value="1"/>
</dbReference>
<protein>
    <recommendedName>
        <fullName evidence="2">Myotubularin phosphatase domain-containing protein</fullName>
    </recommendedName>
</protein>
<accession>A0AAD8A0E3</accession>
<dbReference type="SUPFAM" id="SSF52799">
    <property type="entry name" value="(Phosphotyrosine protein) phosphatases II"/>
    <property type="match status" value="1"/>
</dbReference>
<reference evidence="3" key="1">
    <citation type="journal article" date="2023" name="IScience">
        <title>Live-bearing cockroach genome reveals convergent evolutionary mechanisms linked to viviparity in insects and beyond.</title>
        <authorList>
            <person name="Fouks B."/>
            <person name="Harrison M.C."/>
            <person name="Mikhailova A.A."/>
            <person name="Marchal E."/>
            <person name="English S."/>
            <person name="Carruthers M."/>
            <person name="Jennings E.C."/>
            <person name="Chiamaka E.L."/>
            <person name="Frigard R.A."/>
            <person name="Pippel M."/>
            <person name="Attardo G.M."/>
            <person name="Benoit J.B."/>
            <person name="Bornberg-Bauer E."/>
            <person name="Tobe S.S."/>
        </authorList>
    </citation>
    <scope>NUCLEOTIDE SEQUENCE</scope>
    <source>
        <strain evidence="3">Stay&amp;Tobe</strain>
    </source>
</reference>
<sequence length="283" mass="31988">MEFKTQYVKDIYQQFKAKAADQFGLKPAMEFAELILIPKLDGVVMHRPFQKPVDGTLCITGHHLILSSRKEGVEELWLLHHNVDMVDKKPNGVLGGSLIIKCKDFRIIQLDINTPDEFSKVATTIENLSSLDEPIKLYPFFYRPMFTILEDGWTAFRPETEYSQLHSSPDPAILILRNWKLAVLDREFTICPTYPSAVVVPKSVDDETIIAAANFREGGRFPVLSYRHDGGSVLMRSSQPMTGPNSKRCKEDERLINSVLGPGKRGYIIDTRTQTLAQSAKTC</sequence>
<dbReference type="Pfam" id="PF21098">
    <property type="entry name" value="PH-GRAM_MTMR6-like"/>
    <property type="match status" value="1"/>
</dbReference>
<evidence type="ECO:0000259" key="2">
    <source>
        <dbReference type="PROSITE" id="PS51339"/>
    </source>
</evidence>
<dbReference type="Pfam" id="PF06602">
    <property type="entry name" value="Myotub-related"/>
    <property type="match status" value="1"/>
</dbReference>
<organism evidence="3 4">
    <name type="scientific">Diploptera punctata</name>
    <name type="common">Pacific beetle cockroach</name>
    <dbReference type="NCBI Taxonomy" id="6984"/>
    <lineage>
        <taxon>Eukaryota</taxon>
        <taxon>Metazoa</taxon>
        <taxon>Ecdysozoa</taxon>
        <taxon>Arthropoda</taxon>
        <taxon>Hexapoda</taxon>
        <taxon>Insecta</taxon>
        <taxon>Pterygota</taxon>
        <taxon>Neoptera</taxon>
        <taxon>Polyneoptera</taxon>
        <taxon>Dictyoptera</taxon>
        <taxon>Blattodea</taxon>
        <taxon>Blaberoidea</taxon>
        <taxon>Blaberidae</taxon>
        <taxon>Diplopterinae</taxon>
        <taxon>Diploptera</taxon>
    </lineage>
</organism>
<proteinExistence type="inferred from homology"/>
<dbReference type="PANTHER" id="PTHR10807">
    <property type="entry name" value="MYOTUBULARIN-RELATED"/>
    <property type="match status" value="1"/>
</dbReference>
<dbReference type="GO" id="GO:0046856">
    <property type="term" value="P:phosphatidylinositol dephosphorylation"/>
    <property type="evidence" value="ECO:0007669"/>
    <property type="project" value="TreeGrafter"/>
</dbReference>
<dbReference type="GO" id="GO:0010507">
    <property type="term" value="P:negative regulation of autophagy"/>
    <property type="evidence" value="ECO:0007669"/>
    <property type="project" value="TreeGrafter"/>
</dbReference>
<dbReference type="InterPro" id="IPR030564">
    <property type="entry name" value="Myotubularin"/>
</dbReference>
<dbReference type="InterPro" id="IPR011993">
    <property type="entry name" value="PH-like_dom_sf"/>
</dbReference>
<dbReference type="GO" id="GO:0005737">
    <property type="term" value="C:cytoplasm"/>
    <property type="evidence" value="ECO:0007669"/>
    <property type="project" value="TreeGrafter"/>
</dbReference>
<dbReference type="PROSITE" id="PS51339">
    <property type="entry name" value="PPASE_MYOTUBULARIN"/>
    <property type="match status" value="1"/>
</dbReference>
<evidence type="ECO:0000313" key="3">
    <source>
        <dbReference type="EMBL" id="KAJ9590224.1"/>
    </source>
</evidence>
<evidence type="ECO:0000313" key="4">
    <source>
        <dbReference type="Proteomes" id="UP001233999"/>
    </source>
</evidence>
<feature type="non-terminal residue" evidence="3">
    <location>
        <position position="1"/>
    </location>
</feature>
<comment type="similarity">
    <text evidence="1">Belongs to the protein-tyrosine phosphatase family. Non-receptor class myotubularin subfamily.</text>
</comment>
<dbReference type="GO" id="GO:0019903">
    <property type="term" value="F:protein phosphatase binding"/>
    <property type="evidence" value="ECO:0007669"/>
    <property type="project" value="TreeGrafter"/>
</dbReference>
<keyword evidence="4" id="KW-1185">Reference proteome</keyword>
<reference evidence="3" key="2">
    <citation type="submission" date="2023-05" db="EMBL/GenBank/DDBJ databases">
        <authorList>
            <person name="Fouks B."/>
        </authorList>
    </citation>
    <scope>NUCLEOTIDE SEQUENCE</scope>
    <source>
        <strain evidence="3">Stay&amp;Tobe</strain>
        <tissue evidence="3">Testes</tissue>
    </source>
</reference>
<name>A0AAD8A0E3_DIPPU</name>
<dbReference type="EMBL" id="JASPKZ010004545">
    <property type="protein sequence ID" value="KAJ9590224.1"/>
    <property type="molecule type" value="Genomic_DNA"/>
</dbReference>
<dbReference type="InterPro" id="IPR029021">
    <property type="entry name" value="Prot-tyrosine_phosphatase-like"/>
</dbReference>
<feature type="domain" description="Myotubularin phosphatase" evidence="2">
    <location>
        <begin position="152"/>
        <end position="283"/>
    </location>
</feature>
<dbReference type="InterPro" id="IPR048994">
    <property type="entry name" value="PH-GRAM_MTMR6-9"/>
</dbReference>